<dbReference type="GO" id="GO:0030479">
    <property type="term" value="C:actin cortical patch"/>
    <property type="evidence" value="ECO:0007669"/>
    <property type="project" value="TreeGrafter"/>
</dbReference>
<name>A0A4P9Y1Y9_9FUNG</name>
<sequence>SFYYLSGSPWRVGGPISSFLRSAKYPPGVLELSGIRVNRPYSIYVNSDIGRYKIEKMTSLLAEFPDRNWIWFGDSGQADPRVYGDKYRDLMRDQPSRAIPPCIYIRRVRGVNEEKETLLNTVERFRWDFRGIPADRWMVFDNPSFIER</sequence>
<protein>
    <recommendedName>
        <fullName evidence="1">Phosphatidate phosphatase APP1 catalytic domain-containing protein</fullName>
    </recommendedName>
</protein>
<accession>A0A4P9Y1Y9</accession>
<evidence type="ECO:0000313" key="3">
    <source>
        <dbReference type="Proteomes" id="UP000267251"/>
    </source>
</evidence>
<keyword evidence="3" id="KW-1185">Reference proteome</keyword>
<feature type="non-terminal residue" evidence="2">
    <location>
        <position position="1"/>
    </location>
</feature>
<feature type="domain" description="Phosphatidate phosphatase APP1 catalytic" evidence="1">
    <location>
        <begin position="2"/>
        <end position="106"/>
    </location>
</feature>
<evidence type="ECO:0000313" key="2">
    <source>
        <dbReference type="EMBL" id="RKP12827.1"/>
    </source>
</evidence>
<organism evidence="2 3">
    <name type="scientific">Piptocephalis cylindrospora</name>
    <dbReference type="NCBI Taxonomy" id="1907219"/>
    <lineage>
        <taxon>Eukaryota</taxon>
        <taxon>Fungi</taxon>
        <taxon>Fungi incertae sedis</taxon>
        <taxon>Zoopagomycota</taxon>
        <taxon>Zoopagomycotina</taxon>
        <taxon>Zoopagomycetes</taxon>
        <taxon>Zoopagales</taxon>
        <taxon>Piptocephalidaceae</taxon>
        <taxon>Piptocephalis</taxon>
    </lineage>
</organism>
<dbReference type="PANTHER" id="PTHR28208:SF1">
    <property type="entry name" value="FILAMENT ORGANIZATION PROTEIN APP1-LIKE, PUTATIVE (AFU_ORTHOLOGUE AFUA_1G06650)-RELATED"/>
    <property type="match status" value="1"/>
</dbReference>
<gene>
    <name evidence="2" type="ORF">BJ684DRAFT_834</name>
</gene>
<dbReference type="Proteomes" id="UP000267251">
    <property type="component" value="Unassembled WGS sequence"/>
</dbReference>
<reference evidence="3" key="1">
    <citation type="journal article" date="2018" name="Nat. Microbiol.">
        <title>Leveraging single-cell genomics to expand the fungal tree of life.</title>
        <authorList>
            <person name="Ahrendt S.R."/>
            <person name="Quandt C.A."/>
            <person name="Ciobanu D."/>
            <person name="Clum A."/>
            <person name="Salamov A."/>
            <person name="Andreopoulos B."/>
            <person name="Cheng J.F."/>
            <person name="Woyke T."/>
            <person name="Pelin A."/>
            <person name="Henrissat B."/>
            <person name="Reynolds N.K."/>
            <person name="Benny G.L."/>
            <person name="Smith M.E."/>
            <person name="James T.Y."/>
            <person name="Grigoriev I.V."/>
        </authorList>
    </citation>
    <scope>NUCLEOTIDE SEQUENCE [LARGE SCALE GENOMIC DNA]</scope>
</reference>
<dbReference type="PANTHER" id="PTHR28208">
    <property type="entry name" value="PHOSPHATIDATE PHOSPHATASE APP1"/>
    <property type="match status" value="1"/>
</dbReference>
<dbReference type="OrthoDB" id="2117591at2759"/>
<dbReference type="AlphaFoldDB" id="A0A4P9Y1Y9"/>
<dbReference type="GO" id="GO:0008195">
    <property type="term" value="F:phosphatidate phosphatase activity"/>
    <property type="evidence" value="ECO:0007669"/>
    <property type="project" value="InterPro"/>
</dbReference>
<dbReference type="EMBL" id="KZ988191">
    <property type="protein sequence ID" value="RKP12827.1"/>
    <property type="molecule type" value="Genomic_DNA"/>
</dbReference>
<dbReference type="Pfam" id="PF09949">
    <property type="entry name" value="APP1_cat"/>
    <property type="match status" value="1"/>
</dbReference>
<proteinExistence type="predicted"/>
<dbReference type="InterPro" id="IPR052935">
    <property type="entry name" value="Mg2+_PAP"/>
</dbReference>
<evidence type="ECO:0000259" key="1">
    <source>
        <dbReference type="Pfam" id="PF09949"/>
    </source>
</evidence>
<dbReference type="InterPro" id="IPR019236">
    <property type="entry name" value="APP1_cat"/>
</dbReference>
<feature type="non-terminal residue" evidence="2">
    <location>
        <position position="148"/>
    </location>
</feature>